<dbReference type="InterPro" id="IPR029058">
    <property type="entry name" value="AB_hydrolase_fold"/>
</dbReference>
<comment type="similarity">
    <text evidence="1">Belongs to the AB hydrolase superfamily. AB hydrolase 2 family.</text>
</comment>
<keyword evidence="5" id="KW-1185">Reference proteome</keyword>
<evidence type="ECO:0000259" key="3">
    <source>
        <dbReference type="Pfam" id="PF02230"/>
    </source>
</evidence>
<dbReference type="AlphaFoldDB" id="A0A1X6P1K5"/>
<evidence type="ECO:0000313" key="5">
    <source>
        <dbReference type="Proteomes" id="UP000218209"/>
    </source>
</evidence>
<dbReference type="Gene3D" id="3.40.50.1820">
    <property type="entry name" value="alpha/beta hydrolase"/>
    <property type="match status" value="1"/>
</dbReference>
<dbReference type="GO" id="GO:0016787">
    <property type="term" value="F:hydrolase activity"/>
    <property type="evidence" value="ECO:0007669"/>
    <property type="project" value="UniProtKB-KW"/>
</dbReference>
<dbReference type="Pfam" id="PF02230">
    <property type="entry name" value="Abhydrolase_2"/>
    <property type="match status" value="1"/>
</dbReference>
<dbReference type="SUPFAM" id="SSF53474">
    <property type="entry name" value="alpha/beta-Hydrolases"/>
    <property type="match status" value="1"/>
</dbReference>
<accession>A0A1X6P1K5</accession>
<protein>
    <recommendedName>
        <fullName evidence="3">Phospholipase/carboxylesterase/thioesterase domain-containing protein</fullName>
    </recommendedName>
</protein>
<keyword evidence="2" id="KW-0378">Hydrolase</keyword>
<reference evidence="4 5" key="1">
    <citation type="submission" date="2017-03" db="EMBL/GenBank/DDBJ databases">
        <title>WGS assembly of Porphyra umbilicalis.</title>
        <authorList>
            <person name="Brawley S.H."/>
            <person name="Blouin N.A."/>
            <person name="Ficko-Blean E."/>
            <person name="Wheeler G.L."/>
            <person name="Lohr M."/>
            <person name="Goodson H.V."/>
            <person name="Jenkins J.W."/>
            <person name="Blaby-Haas C.E."/>
            <person name="Helliwell K.E."/>
            <person name="Chan C."/>
            <person name="Marriage T."/>
            <person name="Bhattacharya D."/>
            <person name="Klein A.S."/>
            <person name="Badis Y."/>
            <person name="Brodie J."/>
            <person name="Cao Y."/>
            <person name="Collen J."/>
            <person name="Dittami S.M."/>
            <person name="Gachon C.M."/>
            <person name="Green B.R."/>
            <person name="Karpowicz S."/>
            <person name="Kim J.W."/>
            <person name="Kudahl U."/>
            <person name="Lin S."/>
            <person name="Michel G."/>
            <person name="Mittag M."/>
            <person name="Olson B.J."/>
            <person name="Pangilinan J."/>
            <person name="Peng Y."/>
            <person name="Qiu H."/>
            <person name="Shu S."/>
            <person name="Singer J.T."/>
            <person name="Smith A.G."/>
            <person name="Sprecher B.N."/>
            <person name="Wagner V."/>
            <person name="Wang W."/>
            <person name="Wang Z.-Y."/>
            <person name="Yan J."/>
            <person name="Yarish C."/>
            <person name="Zoeuner-Riek S."/>
            <person name="Zhuang Y."/>
            <person name="Zou Y."/>
            <person name="Lindquist E.A."/>
            <person name="Grimwood J."/>
            <person name="Barry K."/>
            <person name="Rokhsar D.S."/>
            <person name="Schmutz J."/>
            <person name="Stiller J.W."/>
            <person name="Grossman A.R."/>
            <person name="Prochnik S.E."/>
        </authorList>
    </citation>
    <scope>NUCLEOTIDE SEQUENCE [LARGE SCALE GENOMIC DNA]</scope>
    <source>
        <strain evidence="4">4086291</strain>
    </source>
</reference>
<dbReference type="InterPro" id="IPR003140">
    <property type="entry name" value="PLipase/COase/thioEstase"/>
</dbReference>
<dbReference type="PANTHER" id="PTHR10655:SF17">
    <property type="entry name" value="LYSOPHOSPHOLIPASE-LIKE PROTEIN 1"/>
    <property type="match status" value="1"/>
</dbReference>
<proteinExistence type="inferred from homology"/>
<feature type="domain" description="Phospholipase/carboxylesterase/thioesterase" evidence="3">
    <location>
        <begin position="89"/>
        <end position="278"/>
    </location>
</feature>
<dbReference type="Proteomes" id="UP000218209">
    <property type="component" value="Unassembled WGS sequence"/>
</dbReference>
<evidence type="ECO:0000256" key="1">
    <source>
        <dbReference type="ARBA" id="ARBA00006499"/>
    </source>
</evidence>
<name>A0A1X6P1K5_PORUM</name>
<dbReference type="OrthoDB" id="2392at2759"/>
<dbReference type="EMBL" id="KV918931">
    <property type="protein sequence ID" value="OSX74771.1"/>
    <property type="molecule type" value="Genomic_DNA"/>
</dbReference>
<dbReference type="PANTHER" id="PTHR10655">
    <property type="entry name" value="LYSOPHOSPHOLIPASE-RELATED"/>
    <property type="match status" value="1"/>
</dbReference>
<organism evidence="4 5">
    <name type="scientific">Porphyra umbilicalis</name>
    <name type="common">Purple laver</name>
    <name type="synonym">Red alga</name>
    <dbReference type="NCBI Taxonomy" id="2786"/>
    <lineage>
        <taxon>Eukaryota</taxon>
        <taxon>Rhodophyta</taxon>
        <taxon>Bangiophyceae</taxon>
        <taxon>Bangiales</taxon>
        <taxon>Bangiaceae</taxon>
        <taxon>Porphyra</taxon>
    </lineage>
</organism>
<sequence>MGLSWAHLRRRASVWIATAAVVAAVALVVSNASAERTAVVLGGAAAAADAAAPVPSDATLDGPTARLLAHNARRLGGPGAVLNRAAALSPRAATLIFLHGAGGSGAAVLAALRVVVAFAPRAVRAHLTILAPTAVAPPGRRLWFSIRGRGVDATFNAMEVAASAARIDGVIGREVARGVPASRILVMGYSQGGALALTVALRSRRRLAGCGVAAGFLPLVESYPSALAPANKQCPYYMLHGGADKVVPLIGAERTRNVLRRYGRRVNYQVLRGRGHNLLDLSLLPWVLRIFTAPNGLALS</sequence>
<evidence type="ECO:0000256" key="2">
    <source>
        <dbReference type="ARBA" id="ARBA00022801"/>
    </source>
</evidence>
<evidence type="ECO:0000313" key="4">
    <source>
        <dbReference type="EMBL" id="OSX74771.1"/>
    </source>
</evidence>
<gene>
    <name evidence="4" type="ORF">BU14_0268s0012</name>
</gene>
<dbReference type="InterPro" id="IPR050565">
    <property type="entry name" value="LYPA1-2/EST-like"/>
</dbReference>